<keyword evidence="2" id="KW-1003">Cell membrane</keyword>
<dbReference type="InterPro" id="IPR026022">
    <property type="entry name" value="PhoU_dom"/>
</dbReference>
<organism evidence="8 9">
    <name type="scientific">Neoroseomonas alkaliterrae</name>
    <dbReference type="NCBI Taxonomy" id="1452450"/>
    <lineage>
        <taxon>Bacteria</taxon>
        <taxon>Pseudomonadati</taxon>
        <taxon>Pseudomonadota</taxon>
        <taxon>Alphaproteobacteria</taxon>
        <taxon>Acetobacterales</taxon>
        <taxon>Acetobacteraceae</taxon>
        <taxon>Neoroseomonas</taxon>
    </lineage>
</organism>
<evidence type="ECO:0000256" key="3">
    <source>
        <dbReference type="ARBA" id="ARBA00022692"/>
    </source>
</evidence>
<dbReference type="EMBL" id="JACIJE010000001">
    <property type="protein sequence ID" value="MBB5687935.1"/>
    <property type="molecule type" value="Genomic_DNA"/>
</dbReference>
<evidence type="ECO:0000256" key="5">
    <source>
        <dbReference type="ARBA" id="ARBA00023136"/>
    </source>
</evidence>
<feature type="transmembrane region" description="Helical" evidence="6">
    <location>
        <begin position="283"/>
        <end position="304"/>
    </location>
</feature>
<dbReference type="InterPro" id="IPR038078">
    <property type="entry name" value="PhoU-like_sf"/>
</dbReference>
<keyword evidence="4 6" id="KW-1133">Transmembrane helix</keyword>
<dbReference type="SUPFAM" id="SSF109755">
    <property type="entry name" value="PhoU-like"/>
    <property type="match status" value="1"/>
</dbReference>
<keyword evidence="3 6" id="KW-0812">Transmembrane</keyword>
<dbReference type="Pfam" id="PF02690">
    <property type="entry name" value="Na_Pi_cotrans"/>
    <property type="match status" value="2"/>
</dbReference>
<evidence type="ECO:0000256" key="4">
    <source>
        <dbReference type="ARBA" id="ARBA00022989"/>
    </source>
</evidence>
<reference evidence="8 9" key="1">
    <citation type="submission" date="2020-08" db="EMBL/GenBank/DDBJ databases">
        <title>Genomic Encyclopedia of Type Strains, Phase IV (KMG-IV): sequencing the most valuable type-strain genomes for metagenomic binning, comparative biology and taxonomic classification.</title>
        <authorList>
            <person name="Goeker M."/>
        </authorList>
    </citation>
    <scope>NUCLEOTIDE SEQUENCE [LARGE SCALE GENOMIC DNA]</scope>
    <source>
        <strain evidence="8 9">DSM 25895</strain>
    </source>
</reference>
<dbReference type="NCBIfam" id="TIGR00704">
    <property type="entry name" value="NaPi_cotrn_rel"/>
    <property type="match status" value="1"/>
</dbReference>
<proteinExistence type="predicted"/>
<name>A0A840XHK1_9PROT</name>
<dbReference type="GO" id="GO:0005436">
    <property type="term" value="F:sodium:phosphate symporter activity"/>
    <property type="evidence" value="ECO:0007669"/>
    <property type="project" value="InterPro"/>
</dbReference>
<dbReference type="InterPro" id="IPR003841">
    <property type="entry name" value="Na/Pi_transpt"/>
</dbReference>
<dbReference type="RefSeq" id="WP_184480061.1">
    <property type="nucleotide sequence ID" value="NZ_JAAEDJ010000093.1"/>
</dbReference>
<protein>
    <submittedName>
        <fullName evidence="8">Phosphate:Na+ symporter</fullName>
    </submittedName>
</protein>
<feature type="transmembrane region" description="Helical" evidence="6">
    <location>
        <begin position="175"/>
        <end position="198"/>
    </location>
</feature>
<feature type="transmembrane region" description="Helical" evidence="6">
    <location>
        <begin position="137"/>
        <end position="155"/>
    </location>
</feature>
<evidence type="ECO:0000313" key="9">
    <source>
        <dbReference type="Proteomes" id="UP000562254"/>
    </source>
</evidence>
<gene>
    <name evidence="8" type="ORF">FHS88_000045</name>
</gene>
<feature type="domain" description="PhoU" evidence="7">
    <location>
        <begin position="345"/>
        <end position="421"/>
    </location>
</feature>
<accession>A0A840XHK1</accession>
<comment type="subcellular location">
    <subcellularLocation>
        <location evidence="1">Cell membrane</location>
        <topology evidence="1">Multi-pass membrane protein</topology>
    </subcellularLocation>
</comment>
<dbReference type="GO" id="GO:0044341">
    <property type="term" value="P:sodium-dependent phosphate transport"/>
    <property type="evidence" value="ECO:0007669"/>
    <property type="project" value="InterPro"/>
</dbReference>
<dbReference type="NCBIfam" id="NF037997">
    <property type="entry name" value="Na_Pi_symport"/>
    <property type="match status" value="1"/>
</dbReference>
<dbReference type="AlphaFoldDB" id="A0A840XHK1"/>
<dbReference type="PANTHER" id="PTHR10010:SF46">
    <property type="entry name" value="SODIUM-DEPENDENT PHOSPHATE TRANSPORT PROTEIN 2B"/>
    <property type="match status" value="1"/>
</dbReference>
<evidence type="ECO:0000256" key="6">
    <source>
        <dbReference type="SAM" id="Phobius"/>
    </source>
</evidence>
<evidence type="ECO:0000256" key="1">
    <source>
        <dbReference type="ARBA" id="ARBA00004651"/>
    </source>
</evidence>
<keyword evidence="5 6" id="KW-0472">Membrane</keyword>
<feature type="transmembrane region" description="Helical" evidence="6">
    <location>
        <begin position="109"/>
        <end position="125"/>
    </location>
</feature>
<evidence type="ECO:0000313" key="8">
    <source>
        <dbReference type="EMBL" id="MBB5687935.1"/>
    </source>
</evidence>
<dbReference type="Pfam" id="PF01895">
    <property type="entry name" value="PhoU"/>
    <property type="match status" value="1"/>
</dbReference>
<dbReference type="Gene3D" id="1.20.58.220">
    <property type="entry name" value="Phosphate transport system protein phou homolog 2, domain 2"/>
    <property type="match status" value="1"/>
</dbReference>
<sequence>MSEAWVMLELAGGAALLLWGLHMVQSGVMRAYGSRLRQRLGAGLASRRTGFAAGLAVTALLQSSTATAFMVASFCAGGAVALVPGLAAMLGANVGTALIVQVLSFDASALAPLLVLAGVVSFRSARHSRARDLGRAAIGLGLMLIALEMMGRTMAPVAEAPAMRALLGALTGHPLANMLVAAVLAWAMHSSIAAVLFVGSLHLAGVIGTEAAIAMVVGANLGSALNPVLEAERGEWSRLRVPVGNLVNRLAGAVLALALLPVLEAALTRLDPDPARLVAHAHLGFNLAMALLALPLLPALAGMLKRVLPDGPSGADPAAPRYLDAAALRTPPVALANAEREALRQADALEEMLRTLAAGFRSEDRDLARRVARLNEVVDGLNRAVQAYLAGLRADLLGEEEQRRIAEIRAFALNLESAGDVLERSLARVASRWAREGMALPGGMMESIQAMHLRALEQLHLAVAAFMREDAVAARRLIAEKERMRIEEAESARAFADARGAAAVAAQGLLLEVVRDLKRVGGHLAATAHPLLERIGALRASRLNDPGGDASEGLTPA</sequence>
<evidence type="ECO:0000256" key="2">
    <source>
        <dbReference type="ARBA" id="ARBA00022475"/>
    </source>
</evidence>
<dbReference type="InterPro" id="IPR004633">
    <property type="entry name" value="NaPi_cotrn-rel/YqeW-like"/>
</dbReference>
<evidence type="ECO:0000259" key="7">
    <source>
        <dbReference type="Pfam" id="PF01895"/>
    </source>
</evidence>
<keyword evidence="9" id="KW-1185">Reference proteome</keyword>
<feature type="transmembrane region" description="Helical" evidence="6">
    <location>
        <begin position="246"/>
        <end position="263"/>
    </location>
</feature>
<dbReference type="Proteomes" id="UP000562254">
    <property type="component" value="Unassembled WGS sequence"/>
</dbReference>
<dbReference type="PANTHER" id="PTHR10010">
    <property type="entry name" value="SOLUTE CARRIER FAMILY 34 SODIUM PHOSPHATE , MEMBER 2-RELATED"/>
    <property type="match status" value="1"/>
</dbReference>
<dbReference type="GO" id="GO:0005886">
    <property type="term" value="C:plasma membrane"/>
    <property type="evidence" value="ECO:0007669"/>
    <property type="project" value="UniProtKB-SubCell"/>
</dbReference>
<comment type="caution">
    <text evidence="8">The sequence shown here is derived from an EMBL/GenBank/DDBJ whole genome shotgun (WGS) entry which is preliminary data.</text>
</comment>